<accession>A0A2P6QWD6</accession>
<evidence type="ECO:0008006" key="10">
    <source>
        <dbReference type="Google" id="ProtNLM"/>
    </source>
</evidence>
<evidence type="ECO:0000313" key="8">
    <source>
        <dbReference type="EMBL" id="PRQ38495.1"/>
    </source>
</evidence>
<evidence type="ECO:0000256" key="1">
    <source>
        <dbReference type="ARBA" id="ARBA00022723"/>
    </source>
</evidence>
<dbReference type="GO" id="GO:0034244">
    <property type="term" value="P:negative regulation of transcription elongation by RNA polymerase II"/>
    <property type="evidence" value="ECO:0007669"/>
    <property type="project" value="InterPro"/>
</dbReference>
<feature type="signal peptide" evidence="7">
    <location>
        <begin position="1"/>
        <end position="23"/>
    </location>
</feature>
<sequence>MFFFLRSLFYLHNHLTIIVSARCNYFLHYPNPNMLYCVLRCFSYCMRVNPSLVEDWDSDNWVCESCEQGNGMLSPNSSIKEDTLESSTSRGHYDGVHSTGPSRNCNGSGWQSHSKRQKPVVNGKVKFITNEKFRRLSLADPSQKTPVGYKTITPKSPVSGVKENQNLKHSQDAETCKKKETASKRKSSTITTLRNFSPISSPEKRAPGTPTKGHIIKEQPIDASLLSEGVETSSRMTVEEQTKFSCTPSTSRHSPFNNSYGPYGGNTSTDENNHSDDRERDHLNKFPSFHSYSPALHATWKGGFIILDSETPAQFIGGFQAQPPCTVHQ</sequence>
<evidence type="ECO:0000256" key="3">
    <source>
        <dbReference type="ARBA" id="ARBA00022833"/>
    </source>
</evidence>
<keyword evidence="2" id="KW-0863">Zinc-finger</keyword>
<keyword evidence="1" id="KW-0479">Metal-binding</keyword>
<dbReference type="EMBL" id="PDCK01000042">
    <property type="protein sequence ID" value="PRQ38495.1"/>
    <property type="molecule type" value="Genomic_DNA"/>
</dbReference>
<keyword evidence="9" id="KW-1185">Reference proteome</keyword>
<evidence type="ECO:0000256" key="4">
    <source>
        <dbReference type="ARBA" id="ARBA00023015"/>
    </source>
</evidence>
<evidence type="ECO:0000256" key="5">
    <source>
        <dbReference type="ARBA" id="ARBA00023163"/>
    </source>
</evidence>
<dbReference type="Proteomes" id="UP000238479">
    <property type="component" value="Chromosome 4"/>
</dbReference>
<keyword evidence="7" id="KW-0732">Signal</keyword>
<dbReference type="InterPro" id="IPR049914">
    <property type="entry name" value="PHD1-3/5-6"/>
</dbReference>
<keyword evidence="4" id="KW-0805">Transcription regulation</keyword>
<feature type="region of interest" description="Disordered" evidence="6">
    <location>
        <begin position="76"/>
        <end position="98"/>
    </location>
</feature>
<protein>
    <recommendedName>
        <fullName evidence="10">Chromatin regulator PHD family</fullName>
    </recommendedName>
</protein>
<feature type="compositionally biased region" description="Polar residues" evidence="6">
    <location>
        <begin position="188"/>
        <end position="200"/>
    </location>
</feature>
<gene>
    <name evidence="8" type="ORF">RchiOBHm_Chr4g0414561</name>
</gene>
<reference evidence="8 9" key="1">
    <citation type="journal article" date="2018" name="Nat. Genet.">
        <title>The Rosa genome provides new insights in the design of modern roses.</title>
        <authorList>
            <person name="Bendahmane M."/>
        </authorList>
    </citation>
    <scope>NUCLEOTIDE SEQUENCE [LARGE SCALE GENOMIC DNA]</scope>
    <source>
        <strain evidence="9">cv. Old Blush</strain>
    </source>
</reference>
<evidence type="ECO:0000256" key="2">
    <source>
        <dbReference type="ARBA" id="ARBA00022771"/>
    </source>
</evidence>
<dbReference type="GO" id="GO:0008270">
    <property type="term" value="F:zinc ion binding"/>
    <property type="evidence" value="ECO:0007669"/>
    <property type="project" value="UniProtKB-KW"/>
</dbReference>
<feature type="compositionally biased region" description="Basic and acidic residues" evidence="6">
    <location>
        <begin position="271"/>
        <end position="280"/>
    </location>
</feature>
<name>A0A2P6QWD6_ROSCH</name>
<keyword evidence="3" id="KW-0862">Zinc</keyword>
<dbReference type="GO" id="GO:0140566">
    <property type="term" value="F:histone reader activity"/>
    <property type="evidence" value="ECO:0007669"/>
    <property type="project" value="InterPro"/>
</dbReference>
<evidence type="ECO:0000313" key="9">
    <source>
        <dbReference type="Proteomes" id="UP000238479"/>
    </source>
</evidence>
<dbReference type="PANTHER" id="PTHR33304">
    <property type="match status" value="1"/>
</dbReference>
<organism evidence="8 9">
    <name type="scientific">Rosa chinensis</name>
    <name type="common">China rose</name>
    <dbReference type="NCBI Taxonomy" id="74649"/>
    <lineage>
        <taxon>Eukaryota</taxon>
        <taxon>Viridiplantae</taxon>
        <taxon>Streptophyta</taxon>
        <taxon>Embryophyta</taxon>
        <taxon>Tracheophyta</taxon>
        <taxon>Spermatophyta</taxon>
        <taxon>Magnoliopsida</taxon>
        <taxon>eudicotyledons</taxon>
        <taxon>Gunneridae</taxon>
        <taxon>Pentapetalae</taxon>
        <taxon>rosids</taxon>
        <taxon>fabids</taxon>
        <taxon>Rosales</taxon>
        <taxon>Rosaceae</taxon>
        <taxon>Rosoideae</taxon>
        <taxon>Rosoideae incertae sedis</taxon>
        <taxon>Rosa</taxon>
    </lineage>
</organism>
<proteinExistence type="predicted"/>
<feature type="compositionally biased region" description="Basic and acidic residues" evidence="6">
    <location>
        <begin position="165"/>
        <end position="183"/>
    </location>
</feature>
<keyword evidence="5" id="KW-0804">Transcription</keyword>
<feature type="region of interest" description="Disordered" evidence="6">
    <location>
        <begin position="141"/>
        <end position="280"/>
    </location>
</feature>
<evidence type="ECO:0000256" key="6">
    <source>
        <dbReference type="SAM" id="MobiDB-lite"/>
    </source>
</evidence>
<evidence type="ECO:0000256" key="7">
    <source>
        <dbReference type="SAM" id="SignalP"/>
    </source>
</evidence>
<comment type="caution">
    <text evidence="8">The sequence shown here is derived from an EMBL/GenBank/DDBJ whole genome shotgun (WGS) entry which is preliminary data.</text>
</comment>
<feature type="compositionally biased region" description="Polar residues" evidence="6">
    <location>
        <begin position="243"/>
        <end position="270"/>
    </location>
</feature>
<feature type="chain" id="PRO_5015197165" description="Chromatin regulator PHD family" evidence="7">
    <location>
        <begin position="24"/>
        <end position="329"/>
    </location>
</feature>
<dbReference type="PANTHER" id="PTHR33304:SF36">
    <property type="entry name" value="GB|AAF26970.1-RELATED"/>
    <property type="match status" value="1"/>
</dbReference>
<dbReference type="Gramene" id="PRQ38495">
    <property type="protein sequence ID" value="PRQ38495"/>
    <property type="gene ID" value="RchiOBHm_Chr4g0414561"/>
</dbReference>
<dbReference type="AlphaFoldDB" id="A0A2P6QWD6"/>